<dbReference type="AlphaFoldDB" id="A0A5A7S6P2"/>
<dbReference type="InterPro" id="IPR024078">
    <property type="entry name" value="LmbE-like_dom_sf"/>
</dbReference>
<name>A0A5A7S6P2_9NOCA</name>
<dbReference type="Proteomes" id="UP000322244">
    <property type="component" value="Unassembled WGS sequence"/>
</dbReference>
<dbReference type="OrthoDB" id="158614at2"/>
<keyword evidence="3" id="KW-1185">Reference proteome</keyword>
<dbReference type="RefSeq" id="WP_149431997.1">
    <property type="nucleotide sequence ID" value="NZ_VLNY01000011.1"/>
</dbReference>
<comment type="caution">
    <text evidence="2">The sequence shown here is derived from an EMBL/GenBank/DDBJ whole genome shotgun (WGS) entry which is preliminary data.</text>
</comment>
<protein>
    <submittedName>
        <fullName evidence="2">PIG-L family deacetylase</fullName>
    </submittedName>
</protein>
<dbReference type="PANTHER" id="PTHR12993:SF11">
    <property type="entry name" value="N-ACETYLGLUCOSAMINYL-PHOSPHATIDYLINOSITOL DE-N-ACETYLASE"/>
    <property type="match status" value="1"/>
</dbReference>
<evidence type="ECO:0000313" key="2">
    <source>
        <dbReference type="EMBL" id="KAA0021164.1"/>
    </source>
</evidence>
<accession>A0A5A7S6P2</accession>
<dbReference type="GO" id="GO:0016811">
    <property type="term" value="F:hydrolase activity, acting on carbon-nitrogen (but not peptide) bonds, in linear amides"/>
    <property type="evidence" value="ECO:0007669"/>
    <property type="project" value="TreeGrafter"/>
</dbReference>
<dbReference type="EMBL" id="VLNY01000011">
    <property type="protein sequence ID" value="KAA0021164.1"/>
    <property type="molecule type" value="Genomic_DNA"/>
</dbReference>
<dbReference type="SUPFAM" id="SSF102588">
    <property type="entry name" value="LmbE-like"/>
    <property type="match status" value="1"/>
</dbReference>
<dbReference type="GO" id="GO:0016137">
    <property type="term" value="P:glycoside metabolic process"/>
    <property type="evidence" value="ECO:0007669"/>
    <property type="project" value="UniProtKB-ARBA"/>
</dbReference>
<proteinExistence type="predicted"/>
<dbReference type="Pfam" id="PF02585">
    <property type="entry name" value="PIG-L"/>
    <property type="match status" value="1"/>
</dbReference>
<evidence type="ECO:0000313" key="3">
    <source>
        <dbReference type="Proteomes" id="UP000322244"/>
    </source>
</evidence>
<sequence length="213" mass="24119">MDGFDRVLCVHAHPDDESLWTGGTLARFAEQNVNTRVLTCTDGHLADAERLPHRIDELREALRILAAGEPRVLAPGADWANELTREIRSYRPNLVITYDAFGIYGHPDHIGTHRATLAAIEASAHTQIEPGSPWAIDELWLATLTERPDITIDVHPWLDTKWKAVRAHTSEFERGARINAFLDVAVRNEVLGTERFQQRHMHHSPELCCCSFY</sequence>
<keyword evidence="1" id="KW-0862">Zinc</keyword>
<dbReference type="InterPro" id="IPR003737">
    <property type="entry name" value="GlcNAc_PI_deacetylase-related"/>
</dbReference>
<organism evidence="2 3">
    <name type="scientific">Antrihabitans cavernicola</name>
    <dbReference type="NCBI Taxonomy" id="2495913"/>
    <lineage>
        <taxon>Bacteria</taxon>
        <taxon>Bacillati</taxon>
        <taxon>Actinomycetota</taxon>
        <taxon>Actinomycetes</taxon>
        <taxon>Mycobacteriales</taxon>
        <taxon>Nocardiaceae</taxon>
        <taxon>Antrihabitans</taxon>
    </lineage>
</organism>
<evidence type="ECO:0000256" key="1">
    <source>
        <dbReference type="ARBA" id="ARBA00022833"/>
    </source>
</evidence>
<reference evidence="2 3" key="1">
    <citation type="submission" date="2019-07" db="EMBL/GenBank/DDBJ databases">
        <title>Rhodococcus cavernicolus sp. nov., isolated from a cave.</title>
        <authorList>
            <person name="Lee S.D."/>
        </authorList>
    </citation>
    <scope>NUCLEOTIDE SEQUENCE [LARGE SCALE GENOMIC DNA]</scope>
    <source>
        <strain evidence="2 3">C1-24</strain>
    </source>
</reference>
<dbReference type="Gene3D" id="3.40.50.10320">
    <property type="entry name" value="LmbE-like"/>
    <property type="match status" value="1"/>
</dbReference>
<gene>
    <name evidence="2" type="ORF">FOY51_19810</name>
</gene>
<dbReference type="PANTHER" id="PTHR12993">
    <property type="entry name" value="N-ACETYLGLUCOSAMINYL-PHOSPHATIDYLINOSITOL DE-N-ACETYLASE-RELATED"/>
    <property type="match status" value="1"/>
</dbReference>